<proteinExistence type="predicted"/>
<accession>A0A645GTL6</accession>
<reference evidence="1" key="1">
    <citation type="submission" date="2019-08" db="EMBL/GenBank/DDBJ databases">
        <authorList>
            <person name="Kucharzyk K."/>
            <person name="Murdoch R.W."/>
            <person name="Higgins S."/>
            <person name="Loffler F."/>
        </authorList>
    </citation>
    <scope>NUCLEOTIDE SEQUENCE</scope>
</reference>
<gene>
    <name evidence="1" type="ORF">SDC9_177009</name>
</gene>
<protein>
    <submittedName>
        <fullName evidence="1">Uncharacterized protein</fullName>
    </submittedName>
</protein>
<organism evidence="1">
    <name type="scientific">bioreactor metagenome</name>
    <dbReference type="NCBI Taxonomy" id="1076179"/>
    <lineage>
        <taxon>unclassified sequences</taxon>
        <taxon>metagenomes</taxon>
        <taxon>ecological metagenomes</taxon>
    </lineage>
</organism>
<sequence length="106" mass="11440">MRTVNIGEVGERSRPPAVISNGELLNSPTELMVQPTRFHFDVTHGVIAFGQVGRLAVDPVAFVFQNGQQQIRIGRVFQGDQLDDLSAAVIAFAQAFYVGTQVTAGP</sequence>
<name>A0A645GTL6_9ZZZZ</name>
<dbReference type="EMBL" id="VSSQ01080308">
    <property type="protein sequence ID" value="MPN29556.1"/>
    <property type="molecule type" value="Genomic_DNA"/>
</dbReference>
<dbReference type="AlphaFoldDB" id="A0A645GTL6"/>
<evidence type="ECO:0000313" key="1">
    <source>
        <dbReference type="EMBL" id="MPN29556.1"/>
    </source>
</evidence>
<comment type="caution">
    <text evidence="1">The sequence shown here is derived from an EMBL/GenBank/DDBJ whole genome shotgun (WGS) entry which is preliminary data.</text>
</comment>